<dbReference type="eggNOG" id="ENOG502SBJ8">
    <property type="taxonomic scope" value="Eukaryota"/>
</dbReference>
<dbReference type="OrthoDB" id="4078956at2759"/>
<dbReference type="EMBL" id="GL996500">
    <property type="protein sequence ID" value="EGW33909.1"/>
    <property type="molecule type" value="Genomic_DNA"/>
</dbReference>
<dbReference type="Gene3D" id="3.80.10.10">
    <property type="entry name" value="Ribonuclease Inhibitor"/>
    <property type="match status" value="1"/>
</dbReference>
<dbReference type="SUPFAM" id="SSF52047">
    <property type="entry name" value="RNI-like"/>
    <property type="match status" value="1"/>
</dbReference>
<dbReference type="OMA" id="ACIETDI"/>
<dbReference type="KEGG" id="spaa:SPAPADRAFT_65114"/>
<dbReference type="AlphaFoldDB" id="G3AJK6"/>
<dbReference type="Proteomes" id="UP000000709">
    <property type="component" value="Unassembled WGS sequence"/>
</dbReference>
<gene>
    <name evidence="2" type="ORF">SPAPADRAFT_65114</name>
</gene>
<evidence type="ECO:0000313" key="2">
    <source>
        <dbReference type="EMBL" id="EGW33909.1"/>
    </source>
</evidence>
<dbReference type="GeneID" id="18875019"/>
<name>G3AJK6_SPAPN</name>
<dbReference type="RefSeq" id="XP_007373493.1">
    <property type="nucleotide sequence ID" value="XM_007373431.1"/>
</dbReference>
<accession>G3AJK6</accession>
<evidence type="ECO:0000256" key="1">
    <source>
        <dbReference type="SAM" id="MobiDB-lite"/>
    </source>
</evidence>
<feature type="compositionally biased region" description="Basic residues" evidence="1">
    <location>
        <begin position="1"/>
        <end position="26"/>
    </location>
</feature>
<proteinExistence type="predicted"/>
<evidence type="ECO:0000313" key="3">
    <source>
        <dbReference type="Proteomes" id="UP000000709"/>
    </source>
</evidence>
<protein>
    <submittedName>
        <fullName evidence="2">Uncharacterized protein</fullName>
    </submittedName>
</protein>
<organism evidence="3">
    <name type="scientific">Spathaspora passalidarum (strain NRRL Y-27907 / 11-Y1)</name>
    <dbReference type="NCBI Taxonomy" id="619300"/>
    <lineage>
        <taxon>Eukaryota</taxon>
        <taxon>Fungi</taxon>
        <taxon>Dikarya</taxon>
        <taxon>Ascomycota</taxon>
        <taxon>Saccharomycotina</taxon>
        <taxon>Pichiomycetes</taxon>
        <taxon>Debaryomycetaceae</taxon>
        <taxon>Spathaspora</taxon>
    </lineage>
</organism>
<feature type="region of interest" description="Disordered" evidence="1">
    <location>
        <begin position="1"/>
        <end position="38"/>
    </location>
</feature>
<reference evidence="2 3" key="1">
    <citation type="journal article" date="2011" name="Proc. Natl. Acad. Sci. U.S.A.">
        <title>Comparative genomics of xylose-fermenting fungi for enhanced biofuel production.</title>
        <authorList>
            <person name="Wohlbach D.J."/>
            <person name="Kuo A."/>
            <person name="Sato T.K."/>
            <person name="Potts K.M."/>
            <person name="Salamov A.A."/>
            <person name="LaButti K.M."/>
            <person name="Sun H."/>
            <person name="Clum A."/>
            <person name="Pangilinan J.L."/>
            <person name="Lindquist E.A."/>
            <person name="Lucas S."/>
            <person name="Lapidus A."/>
            <person name="Jin M."/>
            <person name="Gunawan C."/>
            <person name="Balan V."/>
            <person name="Dale B.E."/>
            <person name="Jeffries T.W."/>
            <person name="Zinkel R."/>
            <person name="Barry K.W."/>
            <person name="Grigoriev I.V."/>
            <person name="Gasch A.P."/>
        </authorList>
    </citation>
    <scope>NUCLEOTIDE SEQUENCE [LARGE SCALE GENOMIC DNA]</scope>
    <source>
        <strain evidence="3">NRRL Y-27907 / 11-Y1</strain>
    </source>
</reference>
<dbReference type="HOGENOM" id="CLU_050407_0_0_1"/>
<dbReference type="InParanoid" id="G3AJK6"/>
<dbReference type="InterPro" id="IPR032675">
    <property type="entry name" value="LRR_dom_sf"/>
</dbReference>
<keyword evidence="3" id="KW-1185">Reference proteome</keyword>
<sequence>MFQRKKYNRRQRTGRKRIIRARKSYNNRKQLPPTAQPLSKLGTNDISYVDRSFTTTYSWTTVKPVAVAAAIPASSNKIPSLRQICSVELANNASMLTQAHLQTAPWSVWKRVWHEILQTGNDSIVVYQEFSSVFGKELDFKCHENNTSDTVKDTMIDMYRIPNARKHRIETVFANVYLTDIVTFIASFKYVPYVMLDLSMTKLNNDVLFSVFHIQKLMCIDLSNSNIDDNYLIQLGNAVSQGKLANLTILKVNRCMNVTVSGIKSLFEKTEGSLACIETDISLPITRYIEPNHGYVSNMKWIKLDTDTMPASLILKLPLALKLHTLLRFYGDIIVAKPAGVSITKDLLRELRLSHVFDLLVMGSESSDDVSRMWEERIRARNRIRIIKSYHHTSHNQNEKQSN</sequence>